<dbReference type="Proteomes" id="UP001596447">
    <property type="component" value="Unassembled WGS sequence"/>
</dbReference>
<keyword evidence="4" id="KW-1185">Reference proteome</keyword>
<comment type="caution">
    <text evidence="3">The sequence shown here is derived from an EMBL/GenBank/DDBJ whole genome shotgun (WGS) entry which is preliminary data.</text>
</comment>
<name>A0ABD5Z353_9EURY</name>
<dbReference type="InterPro" id="IPR013096">
    <property type="entry name" value="Cupin_2"/>
</dbReference>
<dbReference type="EMBL" id="JBHTAR010000011">
    <property type="protein sequence ID" value="MFC7199612.1"/>
    <property type="molecule type" value="Genomic_DNA"/>
</dbReference>
<dbReference type="InterPro" id="IPR011051">
    <property type="entry name" value="RmlC_Cupin_sf"/>
</dbReference>
<protein>
    <submittedName>
        <fullName evidence="3">Cupin domain-containing protein</fullName>
    </submittedName>
</protein>
<dbReference type="InterPro" id="IPR051610">
    <property type="entry name" value="GPI/OXD"/>
</dbReference>
<evidence type="ECO:0000313" key="3">
    <source>
        <dbReference type="EMBL" id="MFC7199612.1"/>
    </source>
</evidence>
<evidence type="ECO:0000313" key="4">
    <source>
        <dbReference type="Proteomes" id="UP001596447"/>
    </source>
</evidence>
<reference evidence="3 4" key="1">
    <citation type="journal article" date="2019" name="Int. J. Syst. Evol. Microbiol.">
        <title>The Global Catalogue of Microorganisms (GCM) 10K type strain sequencing project: providing services to taxonomists for standard genome sequencing and annotation.</title>
        <authorList>
            <consortium name="The Broad Institute Genomics Platform"/>
            <consortium name="The Broad Institute Genome Sequencing Center for Infectious Disease"/>
            <person name="Wu L."/>
            <person name="Ma J."/>
        </authorList>
    </citation>
    <scope>NUCLEOTIDE SEQUENCE [LARGE SCALE GENOMIC DNA]</scope>
    <source>
        <strain evidence="3 4">XZGYJ-43</strain>
    </source>
</reference>
<dbReference type="PANTHER" id="PTHR35848">
    <property type="entry name" value="OXALATE-BINDING PROTEIN"/>
    <property type="match status" value="1"/>
</dbReference>
<dbReference type="GO" id="GO:0046872">
    <property type="term" value="F:metal ion binding"/>
    <property type="evidence" value="ECO:0007669"/>
    <property type="project" value="UniProtKB-KW"/>
</dbReference>
<proteinExistence type="predicted"/>
<keyword evidence="1" id="KW-0479">Metal-binding</keyword>
<feature type="domain" description="Cupin type-2" evidence="2">
    <location>
        <begin position="56"/>
        <end position="125"/>
    </location>
</feature>
<dbReference type="Gene3D" id="2.60.120.10">
    <property type="entry name" value="Jelly Rolls"/>
    <property type="match status" value="1"/>
</dbReference>
<dbReference type="RefSeq" id="WP_279529541.1">
    <property type="nucleotide sequence ID" value="NZ_CP122312.1"/>
</dbReference>
<dbReference type="SUPFAM" id="SSF51182">
    <property type="entry name" value="RmlC-like cupins"/>
    <property type="match status" value="1"/>
</dbReference>
<gene>
    <name evidence="3" type="ORF">ACFQJ9_09340</name>
</gene>
<sequence length="180" mass="19754">MSGNTESETDLDAEPFDGDHAYRKVDVDEIADVPSPATHKKEVDEAVGATTFGFNVYEVAPGEEVPWGYHYHPEHEELFYVLEGTLHVKTPDGEYEVGADEAFFVPAGAPNFAYADDERVRFVAVGAPKEFDQAVIRETCPECGEATGRDYEVLEEGDEVVYVLHCAECGAEAKRFASGP</sequence>
<evidence type="ECO:0000259" key="2">
    <source>
        <dbReference type="Pfam" id="PF07883"/>
    </source>
</evidence>
<evidence type="ECO:0000256" key="1">
    <source>
        <dbReference type="ARBA" id="ARBA00022723"/>
    </source>
</evidence>
<dbReference type="InterPro" id="IPR014710">
    <property type="entry name" value="RmlC-like_jellyroll"/>
</dbReference>
<accession>A0ABD5Z353</accession>
<dbReference type="PANTHER" id="PTHR35848:SF9">
    <property type="entry name" value="SLL1358 PROTEIN"/>
    <property type="match status" value="1"/>
</dbReference>
<dbReference type="AlphaFoldDB" id="A0ABD5Z353"/>
<organism evidence="3 4">
    <name type="scientific">Halospeciosus flavus</name>
    <dbReference type="NCBI Taxonomy" id="3032283"/>
    <lineage>
        <taxon>Archaea</taxon>
        <taxon>Methanobacteriati</taxon>
        <taxon>Methanobacteriota</taxon>
        <taxon>Stenosarchaea group</taxon>
        <taxon>Halobacteria</taxon>
        <taxon>Halobacteriales</taxon>
        <taxon>Halobacteriaceae</taxon>
        <taxon>Halospeciosus</taxon>
    </lineage>
</organism>
<dbReference type="Pfam" id="PF07883">
    <property type="entry name" value="Cupin_2"/>
    <property type="match status" value="1"/>
</dbReference>